<sequence>MILSSKVMRGDKPKLCLLVATLALGYSWAGSTCERRVTWWDRERGACVPCTRCDRDKHLVVQLPCELHRDTICQSLYQIHIWPFFAPARNDTTDNSEPSDYEYEYSDYDSEVREDGVTQWDLQTLSVILAASGCVVFFIVVLYLSLSHARQWKILKQTLQSDMKDLTAKIKLMEAGGDPPCEPPSPTDHHIYCNIHVGKDALLGPASSKKGLGNVYTQDKHPS</sequence>
<feature type="transmembrane region" description="Helical" evidence="1">
    <location>
        <begin position="125"/>
        <end position="146"/>
    </location>
</feature>
<dbReference type="AlphaFoldDB" id="A0A6J1W6D9"/>
<keyword evidence="1" id="KW-0812">Transmembrane</keyword>
<gene>
    <name evidence="3" type="primary">LOC113509076</name>
</gene>
<keyword evidence="2" id="KW-1185">Reference proteome</keyword>
<keyword evidence="1" id="KW-0472">Membrane</keyword>
<dbReference type="RefSeq" id="XP_026748155.1">
    <property type="nucleotide sequence ID" value="XM_026892354.3"/>
</dbReference>
<evidence type="ECO:0000313" key="3">
    <source>
        <dbReference type="RefSeq" id="XP_026748155.1"/>
    </source>
</evidence>
<accession>A0A6J1W6D9</accession>
<keyword evidence="1" id="KW-1133">Transmembrane helix</keyword>
<dbReference type="Proteomes" id="UP001652740">
    <property type="component" value="Unplaced"/>
</dbReference>
<evidence type="ECO:0000256" key="1">
    <source>
        <dbReference type="SAM" id="Phobius"/>
    </source>
</evidence>
<keyword evidence="3" id="KW-0675">Receptor</keyword>
<name>A0A6J1W6D9_GALME</name>
<dbReference type="CTD" id="32849"/>
<protein>
    <submittedName>
        <fullName evidence="3">Tumor necrosis factor receptor superfamily member wengen</fullName>
    </submittedName>
</protein>
<dbReference type="InParanoid" id="A0A6J1W6D9"/>
<organism evidence="2 3">
    <name type="scientific">Galleria mellonella</name>
    <name type="common">Greater wax moth</name>
    <dbReference type="NCBI Taxonomy" id="7137"/>
    <lineage>
        <taxon>Eukaryota</taxon>
        <taxon>Metazoa</taxon>
        <taxon>Ecdysozoa</taxon>
        <taxon>Arthropoda</taxon>
        <taxon>Hexapoda</taxon>
        <taxon>Insecta</taxon>
        <taxon>Pterygota</taxon>
        <taxon>Neoptera</taxon>
        <taxon>Endopterygota</taxon>
        <taxon>Lepidoptera</taxon>
        <taxon>Glossata</taxon>
        <taxon>Ditrysia</taxon>
        <taxon>Pyraloidea</taxon>
        <taxon>Pyralidae</taxon>
        <taxon>Galleriinae</taxon>
        <taxon>Galleria</taxon>
    </lineage>
</organism>
<dbReference type="OrthoDB" id="6126731at2759"/>
<evidence type="ECO:0000313" key="2">
    <source>
        <dbReference type="Proteomes" id="UP001652740"/>
    </source>
</evidence>
<reference evidence="3" key="1">
    <citation type="submission" date="2025-08" db="UniProtKB">
        <authorList>
            <consortium name="RefSeq"/>
        </authorList>
    </citation>
    <scope>IDENTIFICATION</scope>
    <source>
        <tissue evidence="3">Whole larvae</tissue>
    </source>
</reference>
<dbReference type="KEGG" id="gmw:113509076"/>
<proteinExistence type="predicted"/>
<dbReference type="GeneID" id="113509076"/>